<dbReference type="Gene3D" id="3.20.20.30">
    <property type="entry name" value="Luciferase-like domain"/>
    <property type="match status" value="1"/>
</dbReference>
<dbReference type="Pfam" id="PF00296">
    <property type="entry name" value="Bac_luciferase"/>
    <property type="match status" value="1"/>
</dbReference>
<dbReference type="InterPro" id="IPR011251">
    <property type="entry name" value="Luciferase-like_dom"/>
</dbReference>
<dbReference type="InterPro" id="IPR019949">
    <property type="entry name" value="CmoO-like"/>
</dbReference>
<feature type="domain" description="Luciferase-like" evidence="2">
    <location>
        <begin position="13"/>
        <end position="299"/>
    </location>
</feature>
<dbReference type="InterPro" id="IPR036661">
    <property type="entry name" value="Luciferase-like_sf"/>
</dbReference>
<reference evidence="4" key="1">
    <citation type="journal article" date="2019" name="Int. J. Syst. Evol. Microbiol.">
        <title>The Global Catalogue of Microorganisms (GCM) 10K type strain sequencing project: providing services to taxonomists for standard genome sequencing and annotation.</title>
        <authorList>
            <consortium name="The Broad Institute Genomics Platform"/>
            <consortium name="The Broad Institute Genome Sequencing Center for Infectious Disease"/>
            <person name="Wu L."/>
            <person name="Ma J."/>
        </authorList>
    </citation>
    <scope>NUCLEOTIDE SEQUENCE [LARGE SCALE GENOMIC DNA]</scope>
    <source>
        <strain evidence="4">JCM 9731</strain>
    </source>
</reference>
<evidence type="ECO:0000313" key="3">
    <source>
        <dbReference type="EMBL" id="GAA0332557.1"/>
    </source>
</evidence>
<evidence type="ECO:0000256" key="1">
    <source>
        <dbReference type="ARBA" id="ARBA00007789"/>
    </source>
</evidence>
<evidence type="ECO:0000259" key="2">
    <source>
        <dbReference type="Pfam" id="PF00296"/>
    </source>
</evidence>
<gene>
    <name evidence="3" type="ORF">GCM10008967_24030</name>
</gene>
<comment type="similarity">
    <text evidence="1">To bacterial alkanal monooxygenase alpha and beta chains.</text>
</comment>
<dbReference type="RefSeq" id="WP_343799367.1">
    <property type="nucleotide sequence ID" value="NZ_BAAADJ010000023.1"/>
</dbReference>
<protein>
    <submittedName>
        <fullName evidence="3">LLM class flavin-dependent oxidoreductase</fullName>
    </submittedName>
</protein>
<organism evidence="3 4">
    <name type="scientific">Bacillus carboniphilus</name>
    <dbReference type="NCBI Taxonomy" id="86663"/>
    <lineage>
        <taxon>Bacteria</taxon>
        <taxon>Bacillati</taxon>
        <taxon>Bacillota</taxon>
        <taxon>Bacilli</taxon>
        <taxon>Bacillales</taxon>
        <taxon>Bacillaceae</taxon>
        <taxon>Bacillus</taxon>
    </lineage>
</organism>
<comment type="caution">
    <text evidence="3">The sequence shown here is derived from an EMBL/GenBank/DDBJ whole genome shotgun (WGS) entry which is preliminary data.</text>
</comment>
<dbReference type="EMBL" id="BAAADJ010000023">
    <property type="protein sequence ID" value="GAA0332557.1"/>
    <property type="molecule type" value="Genomic_DNA"/>
</dbReference>
<dbReference type="InterPro" id="IPR050766">
    <property type="entry name" value="Bact_Lucif_Oxidored"/>
</dbReference>
<dbReference type="NCBIfam" id="TIGR03558">
    <property type="entry name" value="oxido_grp_1"/>
    <property type="match status" value="1"/>
</dbReference>
<dbReference type="PANTHER" id="PTHR30137">
    <property type="entry name" value="LUCIFERASE-LIKE MONOOXYGENASE"/>
    <property type="match status" value="1"/>
</dbReference>
<sequence>MTSIKLSILEQSPISEGQTATEALKETVELAKWADRTGFNRFWVSEHHDTASLAGSSPEVLISHIGSHTKNIRLGSGGIMLPHYSAYKVAENFKLLEALYPNRIDLGIGRAPGGMPRASYALADGRPRDVKRYPQQVDDLLMYLHDTIPDVHPYKGLIAGPMSDSIPPVWMLGSSPSSALVAAEKGLPYSFALFINGEGGESFLHKYRQHFQPSPYLKKPKTMVTVFVVCAETEERANYIAGSKDLAMLMAEQGMTSKGTPHPDKFLQYKMSPYEEKRVEFNRNRMVVGTPEKVKTELNRISREYETDELMLATITYDFKDKLKSFELIAREFGYNKGQH</sequence>
<keyword evidence="4" id="KW-1185">Reference proteome</keyword>
<name>A0ABP3G128_9BACI</name>
<dbReference type="PANTHER" id="PTHR30137:SF19">
    <property type="entry name" value="LUCIFERASE-LIKE MONOOXYGENASE"/>
    <property type="match status" value="1"/>
</dbReference>
<dbReference type="Proteomes" id="UP001500782">
    <property type="component" value="Unassembled WGS sequence"/>
</dbReference>
<accession>A0ABP3G128</accession>
<evidence type="ECO:0000313" key="4">
    <source>
        <dbReference type="Proteomes" id="UP001500782"/>
    </source>
</evidence>
<dbReference type="SUPFAM" id="SSF51679">
    <property type="entry name" value="Bacterial luciferase-like"/>
    <property type="match status" value="1"/>
</dbReference>
<proteinExistence type="predicted"/>